<name>A0A6N7Q2T2_9BACT</name>
<dbReference type="Proteomes" id="UP000440224">
    <property type="component" value="Unassembled WGS sequence"/>
</dbReference>
<gene>
    <name evidence="1" type="ORF">GF068_43130</name>
</gene>
<comment type="caution">
    <text evidence="1">The sequence shown here is derived from an EMBL/GenBank/DDBJ whole genome shotgun (WGS) entry which is preliminary data.</text>
</comment>
<reference evidence="1 2" key="1">
    <citation type="submission" date="2019-10" db="EMBL/GenBank/DDBJ databases">
        <title>A soil myxobacterium in the family Polyangiaceae.</title>
        <authorList>
            <person name="Li Y."/>
            <person name="Wang J."/>
        </authorList>
    </citation>
    <scope>NUCLEOTIDE SEQUENCE [LARGE SCALE GENOMIC DNA]</scope>
    <source>
        <strain evidence="1 2">DSM 14734</strain>
    </source>
</reference>
<evidence type="ECO:0000313" key="2">
    <source>
        <dbReference type="Proteomes" id="UP000440224"/>
    </source>
</evidence>
<accession>A0A6N7Q2T2</accession>
<dbReference type="AlphaFoldDB" id="A0A6N7Q2T2"/>
<protein>
    <recommendedName>
        <fullName evidence="3">H-type lectin domain-containing protein</fullName>
    </recommendedName>
</protein>
<dbReference type="EMBL" id="WJIE01000051">
    <property type="protein sequence ID" value="MRG98658.1"/>
    <property type="molecule type" value="Genomic_DNA"/>
</dbReference>
<keyword evidence="2" id="KW-1185">Reference proteome</keyword>
<organism evidence="1 2">
    <name type="scientific">Polyangium spumosum</name>
    <dbReference type="NCBI Taxonomy" id="889282"/>
    <lineage>
        <taxon>Bacteria</taxon>
        <taxon>Pseudomonadati</taxon>
        <taxon>Myxococcota</taxon>
        <taxon>Polyangia</taxon>
        <taxon>Polyangiales</taxon>
        <taxon>Polyangiaceae</taxon>
        <taxon>Polyangium</taxon>
    </lineage>
</organism>
<evidence type="ECO:0000313" key="1">
    <source>
        <dbReference type="EMBL" id="MRG98658.1"/>
    </source>
</evidence>
<proteinExistence type="predicted"/>
<evidence type="ECO:0008006" key="3">
    <source>
        <dbReference type="Google" id="ProtNLM"/>
    </source>
</evidence>
<sequence length="98" mass="10682">MGQAFGLIRGSDGAVVSGSGNFTVKKTSTGTYTITFEGTFANLPVIAGSPYNQYATATVVFGNEWENRSEGTVNVTTGFTDQRQWMDLDYFSFIAMWP</sequence>
<dbReference type="OrthoDB" id="9962733at2"/>
<dbReference type="RefSeq" id="WP_153825421.1">
    <property type="nucleotide sequence ID" value="NZ_WJIE01000051.1"/>
</dbReference>